<sequence length="54" mass="6083">KKSQASPRRITMCMKVECPTCHKATWKGCGQHIDAALTGVKEEDRCPNWKTGKH</sequence>
<dbReference type="OMA" id="CERTTCD"/>
<dbReference type="PANTHER" id="PTHR34724">
    <property type="entry name" value="OS12G0596101 PROTEIN"/>
    <property type="match status" value="1"/>
</dbReference>
<organism evidence="1 2">
    <name type="scientific">Phytophthora sojae (strain P6497)</name>
    <name type="common">Soybean stem and root rot agent</name>
    <name type="synonym">Phytophthora megasperma f. sp. glycines</name>
    <dbReference type="NCBI Taxonomy" id="1094619"/>
    <lineage>
        <taxon>Eukaryota</taxon>
        <taxon>Sar</taxon>
        <taxon>Stramenopiles</taxon>
        <taxon>Oomycota</taxon>
        <taxon>Peronosporomycetes</taxon>
        <taxon>Peronosporales</taxon>
        <taxon>Peronosporaceae</taxon>
        <taxon>Phytophthora</taxon>
    </lineage>
</organism>
<dbReference type="EMBL" id="JH159153">
    <property type="protein sequence ID" value="EGZ21837.1"/>
    <property type="molecule type" value="Genomic_DNA"/>
</dbReference>
<protein>
    <submittedName>
        <fullName evidence="1">Uncharacterized protein</fullName>
    </submittedName>
</protein>
<gene>
    <name evidence="1" type="ORF">PHYSODRAFT_285661</name>
</gene>
<dbReference type="AlphaFoldDB" id="G4Z7T4"/>
<dbReference type="KEGG" id="psoj:PHYSODRAFT_285661"/>
<reference evidence="1 2" key="1">
    <citation type="journal article" date="2006" name="Science">
        <title>Phytophthora genome sequences uncover evolutionary origins and mechanisms of pathogenesis.</title>
        <authorList>
            <person name="Tyler B.M."/>
            <person name="Tripathy S."/>
            <person name="Zhang X."/>
            <person name="Dehal P."/>
            <person name="Jiang R.H."/>
            <person name="Aerts A."/>
            <person name="Arredondo F.D."/>
            <person name="Baxter L."/>
            <person name="Bensasson D."/>
            <person name="Beynon J.L."/>
            <person name="Chapman J."/>
            <person name="Damasceno C.M."/>
            <person name="Dorrance A.E."/>
            <person name="Dou D."/>
            <person name="Dickerman A.W."/>
            <person name="Dubchak I.L."/>
            <person name="Garbelotto M."/>
            <person name="Gijzen M."/>
            <person name="Gordon S.G."/>
            <person name="Govers F."/>
            <person name="Grunwald N.J."/>
            <person name="Huang W."/>
            <person name="Ivors K.L."/>
            <person name="Jones R.W."/>
            <person name="Kamoun S."/>
            <person name="Krampis K."/>
            <person name="Lamour K.H."/>
            <person name="Lee M.K."/>
            <person name="McDonald W.H."/>
            <person name="Medina M."/>
            <person name="Meijer H.J."/>
            <person name="Nordberg E.K."/>
            <person name="Maclean D.J."/>
            <person name="Ospina-Giraldo M.D."/>
            <person name="Morris P.F."/>
            <person name="Phuntumart V."/>
            <person name="Putnam N.H."/>
            <person name="Rash S."/>
            <person name="Rose J.K."/>
            <person name="Sakihama Y."/>
            <person name="Salamov A.A."/>
            <person name="Savidor A."/>
            <person name="Scheuring C.F."/>
            <person name="Smith B.M."/>
            <person name="Sobral B.W."/>
            <person name="Terry A."/>
            <person name="Torto-Alalibo T.A."/>
            <person name="Win J."/>
            <person name="Xu Z."/>
            <person name="Zhang H."/>
            <person name="Grigoriev I.V."/>
            <person name="Rokhsar D.S."/>
            <person name="Boore J.L."/>
        </authorList>
    </citation>
    <scope>NUCLEOTIDE SEQUENCE [LARGE SCALE GENOMIC DNA]</scope>
    <source>
        <strain evidence="1 2">P6497</strain>
    </source>
</reference>
<dbReference type="RefSeq" id="XP_009524554.1">
    <property type="nucleotide sequence ID" value="XM_009526259.1"/>
</dbReference>
<dbReference type="InParanoid" id="G4Z7T4"/>
<dbReference type="GeneID" id="20640100"/>
<proteinExistence type="predicted"/>
<name>G4Z7T4_PHYSP</name>
<feature type="non-terminal residue" evidence="1">
    <location>
        <position position="1"/>
    </location>
</feature>
<evidence type="ECO:0000313" key="1">
    <source>
        <dbReference type="EMBL" id="EGZ21837.1"/>
    </source>
</evidence>
<evidence type="ECO:0000313" key="2">
    <source>
        <dbReference type="Proteomes" id="UP000002640"/>
    </source>
</evidence>
<dbReference type="Proteomes" id="UP000002640">
    <property type="component" value="Unassembled WGS sequence"/>
</dbReference>
<keyword evidence="2" id="KW-1185">Reference proteome</keyword>
<accession>G4Z7T4</accession>
<dbReference type="PANTHER" id="PTHR34724:SF2">
    <property type="entry name" value="OS12G0596101 PROTEIN"/>
    <property type="match status" value="1"/>
</dbReference>